<dbReference type="Proteomes" id="UP000251558">
    <property type="component" value="Unassembled WGS sequence"/>
</dbReference>
<name>A0A330HRU2_9HYPH</name>
<evidence type="ECO:0000313" key="2">
    <source>
        <dbReference type="EMBL" id="RAZ90302.1"/>
    </source>
</evidence>
<feature type="chain" id="PRO_5016365168" description="Mlr4654 protein" evidence="1">
    <location>
        <begin position="20"/>
        <end position="117"/>
    </location>
</feature>
<reference evidence="3" key="1">
    <citation type="submission" date="2018-06" db="EMBL/GenBank/DDBJ databases">
        <authorList>
            <person name="Helene L.C."/>
            <person name="Dall'Agnol R."/>
            <person name="Delamuta J.R."/>
            <person name="Hungria M."/>
        </authorList>
    </citation>
    <scope>NUCLEOTIDE SEQUENCE [LARGE SCALE GENOMIC DNA]</scope>
    <source>
        <strain evidence="3">AC99b</strain>
    </source>
</reference>
<keyword evidence="1" id="KW-0732">Signal</keyword>
<feature type="signal peptide" evidence="1">
    <location>
        <begin position="1"/>
        <end position="19"/>
    </location>
</feature>
<gene>
    <name evidence="2" type="ORF">DPM33_15005</name>
</gene>
<dbReference type="EMBL" id="QMBP01000006">
    <property type="protein sequence ID" value="RAZ90302.1"/>
    <property type="molecule type" value="Genomic_DNA"/>
</dbReference>
<evidence type="ECO:0000313" key="3">
    <source>
        <dbReference type="Proteomes" id="UP000251558"/>
    </source>
</evidence>
<reference evidence="2 3" key="2">
    <citation type="submission" date="2018-07" db="EMBL/GenBank/DDBJ databases">
        <title>Diversity of Mesorhizobium strains in Brazil.</title>
        <authorList>
            <person name="Helene L.C.F."/>
            <person name="Dall'Agnol R."/>
            <person name="Delamuta J.R.M."/>
            <person name="Hungria M."/>
        </authorList>
    </citation>
    <scope>NUCLEOTIDE SEQUENCE [LARGE SCALE GENOMIC DNA]</scope>
    <source>
        <strain evidence="2 3">AC99b</strain>
    </source>
</reference>
<sequence>MTMIRALLAALLLTSPAFAADMSVFVRNKRSDGVALELFSRDSGKVWPGDGKVYLIRPKARKSVPISCDNGERICWGAWVVGDDQVSAGVGPDNDQPCDTCCFICTEHSTETVDLAE</sequence>
<dbReference type="OrthoDB" id="7677739at2"/>
<evidence type="ECO:0000256" key="1">
    <source>
        <dbReference type="SAM" id="SignalP"/>
    </source>
</evidence>
<keyword evidence="3" id="KW-1185">Reference proteome</keyword>
<protein>
    <recommendedName>
        <fullName evidence="4">Mlr4654 protein</fullName>
    </recommendedName>
</protein>
<organism evidence="2 3">
    <name type="scientific">Mesorhizobium hawassense</name>
    <dbReference type="NCBI Taxonomy" id="1209954"/>
    <lineage>
        <taxon>Bacteria</taxon>
        <taxon>Pseudomonadati</taxon>
        <taxon>Pseudomonadota</taxon>
        <taxon>Alphaproteobacteria</taxon>
        <taxon>Hyphomicrobiales</taxon>
        <taxon>Phyllobacteriaceae</taxon>
        <taxon>Mesorhizobium</taxon>
    </lineage>
</organism>
<comment type="caution">
    <text evidence="2">The sequence shown here is derived from an EMBL/GenBank/DDBJ whole genome shotgun (WGS) entry which is preliminary data.</text>
</comment>
<dbReference type="AlphaFoldDB" id="A0A330HRU2"/>
<proteinExistence type="predicted"/>
<evidence type="ECO:0008006" key="4">
    <source>
        <dbReference type="Google" id="ProtNLM"/>
    </source>
</evidence>
<accession>A0A330HRU2</accession>